<dbReference type="PANTHER" id="PTHR42887:SF2">
    <property type="entry name" value="OS12G0638800 PROTEIN"/>
    <property type="match status" value="1"/>
</dbReference>
<evidence type="ECO:0000313" key="6">
    <source>
        <dbReference type="EMBL" id="BDU72491.1"/>
    </source>
</evidence>
<dbReference type="InterPro" id="IPR004792">
    <property type="entry name" value="BaiN-like"/>
</dbReference>
<name>A0AA48GGQ0_9BACT</name>
<feature type="domain" description="RsdA/BaiN/AoA(So)-like Rossmann fold-like" evidence="4">
    <location>
        <begin position="3"/>
        <end position="401"/>
    </location>
</feature>
<dbReference type="Gene3D" id="3.50.50.60">
    <property type="entry name" value="FAD/NAD(P)-binding domain"/>
    <property type="match status" value="1"/>
</dbReference>
<dbReference type="PANTHER" id="PTHR42887">
    <property type="entry name" value="OS12G0638800 PROTEIN"/>
    <property type="match status" value="1"/>
</dbReference>
<dbReference type="InterPro" id="IPR023166">
    <property type="entry name" value="BaiN-like_dom_sf"/>
</dbReference>
<organism evidence="6 7">
    <name type="scientific">Mesoterricola silvestris</name>
    <dbReference type="NCBI Taxonomy" id="2927979"/>
    <lineage>
        <taxon>Bacteria</taxon>
        <taxon>Pseudomonadati</taxon>
        <taxon>Acidobacteriota</taxon>
        <taxon>Holophagae</taxon>
        <taxon>Holophagales</taxon>
        <taxon>Holophagaceae</taxon>
        <taxon>Mesoterricola</taxon>
    </lineage>
</organism>
<dbReference type="NCBIfam" id="TIGR00275">
    <property type="entry name" value="aminoacetone oxidase family FAD-binding enzyme"/>
    <property type="match status" value="1"/>
</dbReference>
<dbReference type="Gene3D" id="1.10.8.260">
    <property type="entry name" value="HI0933 insert domain-like"/>
    <property type="match status" value="1"/>
</dbReference>
<feature type="domain" description="RsdA/BaiN/AoA(So)-like insert" evidence="5">
    <location>
        <begin position="190"/>
        <end position="336"/>
    </location>
</feature>
<dbReference type="Proteomes" id="UP001238179">
    <property type="component" value="Chromosome"/>
</dbReference>
<dbReference type="InterPro" id="IPR055178">
    <property type="entry name" value="RsdA/BaiN/AoA(So)-like_dom"/>
</dbReference>
<reference evidence="7" key="1">
    <citation type="journal article" date="2023" name="Int. J. Syst. Evol. Microbiol.">
        <title>Mesoterricola silvestris gen. nov., sp. nov., Mesoterricola sediminis sp. nov., Geothrix oryzae sp. nov., Geothrix edaphica sp. nov., Geothrix rubra sp. nov., and Geothrix limicola sp. nov., six novel members of Acidobacteriota isolated from soils.</title>
        <authorList>
            <person name="Itoh H."/>
            <person name="Sugisawa Y."/>
            <person name="Mise K."/>
            <person name="Xu Z."/>
            <person name="Kuniyasu M."/>
            <person name="Ushijima N."/>
            <person name="Kawano K."/>
            <person name="Kobayashi E."/>
            <person name="Shiratori Y."/>
            <person name="Masuda Y."/>
            <person name="Senoo K."/>
        </authorList>
    </citation>
    <scope>NUCLEOTIDE SEQUENCE [LARGE SCALE GENOMIC DNA]</scope>
    <source>
        <strain evidence="7">W79</strain>
    </source>
</reference>
<evidence type="ECO:0000256" key="1">
    <source>
        <dbReference type="ARBA" id="ARBA00001974"/>
    </source>
</evidence>
<keyword evidence="7" id="KW-1185">Reference proteome</keyword>
<gene>
    <name evidence="6" type="ORF">METEAL_16650</name>
</gene>
<comment type="cofactor">
    <cofactor evidence="1">
        <name>FAD</name>
        <dbReference type="ChEBI" id="CHEBI:57692"/>
    </cofactor>
</comment>
<dbReference type="Pfam" id="PF22780">
    <property type="entry name" value="HI0933_like_1st"/>
    <property type="match status" value="1"/>
</dbReference>
<evidence type="ECO:0008006" key="8">
    <source>
        <dbReference type="Google" id="ProtNLM"/>
    </source>
</evidence>
<keyword evidence="2" id="KW-0285">Flavoprotein</keyword>
<dbReference type="InterPro" id="IPR036188">
    <property type="entry name" value="FAD/NAD-bd_sf"/>
</dbReference>
<dbReference type="Pfam" id="PF03486">
    <property type="entry name" value="HI0933_like"/>
    <property type="match status" value="1"/>
</dbReference>
<keyword evidence="3" id="KW-0274">FAD</keyword>
<evidence type="ECO:0000256" key="2">
    <source>
        <dbReference type="ARBA" id="ARBA00022630"/>
    </source>
</evidence>
<dbReference type="InterPro" id="IPR057661">
    <property type="entry name" value="RsdA/BaiN/AoA(So)_Rossmann"/>
</dbReference>
<evidence type="ECO:0000259" key="4">
    <source>
        <dbReference type="Pfam" id="PF03486"/>
    </source>
</evidence>
<accession>A0AA48GGQ0</accession>
<evidence type="ECO:0000259" key="5">
    <source>
        <dbReference type="Pfam" id="PF22780"/>
    </source>
</evidence>
<proteinExistence type="predicted"/>
<evidence type="ECO:0000313" key="7">
    <source>
        <dbReference type="Proteomes" id="UP001238179"/>
    </source>
</evidence>
<dbReference type="KEGG" id="msil:METEAL_16650"/>
<dbReference type="SUPFAM" id="SSF160996">
    <property type="entry name" value="HI0933 insert domain-like"/>
    <property type="match status" value="1"/>
</dbReference>
<dbReference type="EMBL" id="AP027080">
    <property type="protein sequence ID" value="BDU72491.1"/>
    <property type="molecule type" value="Genomic_DNA"/>
</dbReference>
<dbReference type="Gene3D" id="2.40.30.10">
    <property type="entry name" value="Translation factors"/>
    <property type="match status" value="1"/>
</dbReference>
<evidence type="ECO:0000256" key="3">
    <source>
        <dbReference type="ARBA" id="ARBA00022827"/>
    </source>
</evidence>
<sequence>MAGGGAAGMIAAWRAASAGFDTTLLEANDRLGMKIRISGGGKCNITHDGPMASVLAAFPRAQARFLRPALFAFTNRDVLDLLAREGVHAQARDNGRVFPVDGPGSAAKVTAAFEALVRRAGVQVRLGARVRALEGRAPRLEALVLEDGTWLRADRFILATGGASYPRTGTRGELLAALGALGVPVAPWFPALAPIPLKAPRPEWEGIPLREGALLLKAGPGAKVLARYPGDVLFTRAGISGPAALELSRPVEAARRDGAAWLGYELAAGDLDGDLVALQRENPHLAVRTWLARWLPERMCAPALGMLGLAPDQRMKDLPRAGRKDLAALLAAFPLGEPGRVDLEKGEVSAGGVLLSAVDPRTLAVKGWENLRVCGELLDVDGPVGGYNLQAAFSTGYLAGSLAEVSTHST</sequence>
<dbReference type="AlphaFoldDB" id="A0AA48GGQ0"/>
<protein>
    <recommendedName>
        <fullName evidence="8">Aminoacetone oxidase family FAD-binding enzyme</fullName>
    </recommendedName>
</protein>
<dbReference type="SUPFAM" id="SSF51905">
    <property type="entry name" value="FAD/NAD(P)-binding domain"/>
    <property type="match status" value="1"/>
</dbReference>